<comment type="similarity">
    <text evidence="1">Belongs to the HesA/MoeB/ThiF family.</text>
</comment>
<gene>
    <name evidence="3" type="primary">moeB</name>
    <name evidence="3" type="ORF">Pla22_13850</name>
</gene>
<dbReference type="RefSeq" id="WP_146513914.1">
    <property type="nucleotide sequence ID" value="NZ_SJPI01000001.1"/>
</dbReference>
<name>A0A5C5WUS4_9BACT</name>
<dbReference type="OrthoDB" id="9804286at2"/>
<dbReference type="SUPFAM" id="SSF69572">
    <property type="entry name" value="Activating enzymes of the ubiquitin-like proteins"/>
    <property type="match status" value="1"/>
</dbReference>
<dbReference type="PANTHER" id="PTHR10953:SF102">
    <property type="entry name" value="ADENYLYLTRANSFERASE AND SULFURTRANSFERASE MOCS3"/>
    <property type="match status" value="1"/>
</dbReference>
<feature type="domain" description="THIF-type NAD/FAD binding fold" evidence="2">
    <location>
        <begin position="9"/>
        <end position="240"/>
    </location>
</feature>
<reference evidence="3 4" key="1">
    <citation type="submission" date="2019-02" db="EMBL/GenBank/DDBJ databases">
        <title>Deep-cultivation of Planctomycetes and their phenomic and genomic characterization uncovers novel biology.</title>
        <authorList>
            <person name="Wiegand S."/>
            <person name="Jogler M."/>
            <person name="Boedeker C."/>
            <person name="Pinto D."/>
            <person name="Vollmers J."/>
            <person name="Rivas-Marin E."/>
            <person name="Kohn T."/>
            <person name="Peeters S.H."/>
            <person name="Heuer A."/>
            <person name="Rast P."/>
            <person name="Oberbeckmann S."/>
            <person name="Bunk B."/>
            <person name="Jeske O."/>
            <person name="Meyerdierks A."/>
            <person name="Storesund J.E."/>
            <person name="Kallscheuer N."/>
            <person name="Luecker S."/>
            <person name="Lage O.M."/>
            <person name="Pohl T."/>
            <person name="Merkel B.J."/>
            <person name="Hornburger P."/>
            <person name="Mueller R.-W."/>
            <person name="Bruemmer F."/>
            <person name="Labrenz M."/>
            <person name="Spormann A.M."/>
            <person name="Op Den Camp H."/>
            <person name="Overmann J."/>
            <person name="Amann R."/>
            <person name="Jetten M.S.M."/>
            <person name="Mascher T."/>
            <person name="Medema M.H."/>
            <person name="Devos D.P."/>
            <person name="Kaster A.-K."/>
            <person name="Ovreas L."/>
            <person name="Rohde M."/>
            <person name="Galperin M.Y."/>
            <person name="Jogler C."/>
        </authorList>
    </citation>
    <scope>NUCLEOTIDE SEQUENCE [LARGE SCALE GENOMIC DNA]</scope>
    <source>
        <strain evidence="3 4">Pla22</strain>
    </source>
</reference>
<dbReference type="Pfam" id="PF00899">
    <property type="entry name" value="ThiF"/>
    <property type="match status" value="1"/>
</dbReference>
<dbReference type="GO" id="GO:0008641">
    <property type="term" value="F:ubiquitin-like modifier activating enzyme activity"/>
    <property type="evidence" value="ECO:0007669"/>
    <property type="project" value="InterPro"/>
</dbReference>
<dbReference type="GO" id="GO:0005829">
    <property type="term" value="C:cytosol"/>
    <property type="evidence" value="ECO:0007669"/>
    <property type="project" value="TreeGrafter"/>
</dbReference>
<dbReference type="EC" id="2.7.7.80" evidence="3"/>
<dbReference type="InterPro" id="IPR000594">
    <property type="entry name" value="ThiF_NAD_FAD-bd"/>
</dbReference>
<evidence type="ECO:0000313" key="3">
    <source>
        <dbReference type="EMBL" id="TWT53753.1"/>
    </source>
</evidence>
<organism evidence="3 4">
    <name type="scientific">Rubripirellula amarantea</name>
    <dbReference type="NCBI Taxonomy" id="2527999"/>
    <lineage>
        <taxon>Bacteria</taxon>
        <taxon>Pseudomonadati</taxon>
        <taxon>Planctomycetota</taxon>
        <taxon>Planctomycetia</taxon>
        <taxon>Pirellulales</taxon>
        <taxon>Pirellulaceae</taxon>
        <taxon>Rubripirellula</taxon>
    </lineage>
</organism>
<dbReference type="AlphaFoldDB" id="A0A5C5WUS4"/>
<dbReference type="InterPro" id="IPR045886">
    <property type="entry name" value="ThiF/MoeB/HesA"/>
</dbReference>
<dbReference type="Gene3D" id="3.40.50.720">
    <property type="entry name" value="NAD(P)-binding Rossmann-like Domain"/>
    <property type="match status" value="1"/>
</dbReference>
<dbReference type="GO" id="GO:0061605">
    <property type="term" value="F:molybdopterin-synthase adenylyltransferase activity"/>
    <property type="evidence" value="ECO:0007669"/>
    <property type="project" value="UniProtKB-EC"/>
</dbReference>
<comment type="caution">
    <text evidence="3">The sequence shown here is derived from an EMBL/GenBank/DDBJ whole genome shotgun (WGS) entry which is preliminary data.</text>
</comment>
<sequence length="355" mass="38258">MPDSSPNRYARQIRFSPIGESGQKKLAESSVAVVGCGALGTVAAEILARAGVGHLRLIDRDVVEWTNLQRQSLFVEHDANVGNAKADAAAQQLGRINSTIDVRPIVSDVHAANIRTHLAGVDLVIDATDNFHVRFLINDWSLDCQIPWVHGGCVGASGQVRLFDGSGSPCFRCLVPMPPPPEAIQTCDTSGVVGSATHLIASLQATEAIKWLSGNRDSIRTNVISIDLWNNRIREIEIAPSLSKVCRACGQGKREFLDGTLGSMDGGATVLCGRNAVQLDATSDTPPSLSKTADRWREFASVQVTPFFIRVDLRDQHDVSAAGKVLTLFRDGRIVVDGTEDPSIARMLRDRFVGG</sequence>
<accession>A0A5C5WUS4</accession>
<dbReference type="GO" id="GO:0004792">
    <property type="term" value="F:thiosulfate-cyanide sulfurtransferase activity"/>
    <property type="evidence" value="ECO:0007669"/>
    <property type="project" value="TreeGrafter"/>
</dbReference>
<evidence type="ECO:0000313" key="4">
    <source>
        <dbReference type="Proteomes" id="UP000316598"/>
    </source>
</evidence>
<evidence type="ECO:0000256" key="1">
    <source>
        <dbReference type="ARBA" id="ARBA00009919"/>
    </source>
</evidence>
<dbReference type="GO" id="GO:0008146">
    <property type="term" value="F:sulfotransferase activity"/>
    <property type="evidence" value="ECO:0007669"/>
    <property type="project" value="TreeGrafter"/>
</dbReference>
<keyword evidence="3" id="KW-0548">Nucleotidyltransferase</keyword>
<protein>
    <submittedName>
        <fullName evidence="3">Molybdopterin-synthase adenylyltransferase</fullName>
        <ecNumber evidence="3">2.7.7.80</ecNumber>
    </submittedName>
</protein>
<dbReference type="PANTHER" id="PTHR10953">
    <property type="entry name" value="UBIQUITIN-ACTIVATING ENZYME E1"/>
    <property type="match status" value="1"/>
</dbReference>
<proteinExistence type="inferred from homology"/>
<keyword evidence="3" id="KW-0808">Transferase</keyword>
<dbReference type="FunFam" id="3.40.50.720:FF:000080">
    <property type="entry name" value="Thiazole biosynthesis adenylyltransferase ThiF"/>
    <property type="match status" value="1"/>
</dbReference>
<dbReference type="CDD" id="cd00757">
    <property type="entry name" value="ThiF_MoeB_HesA_family"/>
    <property type="match status" value="1"/>
</dbReference>
<keyword evidence="4" id="KW-1185">Reference proteome</keyword>
<dbReference type="EMBL" id="SJPI01000001">
    <property type="protein sequence ID" value="TWT53753.1"/>
    <property type="molecule type" value="Genomic_DNA"/>
</dbReference>
<dbReference type="Proteomes" id="UP000316598">
    <property type="component" value="Unassembled WGS sequence"/>
</dbReference>
<evidence type="ECO:0000259" key="2">
    <source>
        <dbReference type="Pfam" id="PF00899"/>
    </source>
</evidence>
<dbReference type="InterPro" id="IPR035985">
    <property type="entry name" value="Ubiquitin-activating_enz"/>
</dbReference>